<keyword evidence="11 18" id="KW-0472">Membrane</keyword>
<dbReference type="NCBIfam" id="TIGR02842">
    <property type="entry name" value="CyoC"/>
    <property type="match status" value="1"/>
</dbReference>
<evidence type="ECO:0000256" key="14">
    <source>
        <dbReference type="ARBA" id="ARBA00031884"/>
    </source>
</evidence>
<keyword evidence="6" id="KW-1003">Cell membrane</keyword>
<evidence type="ECO:0000256" key="16">
    <source>
        <dbReference type="ARBA" id="ARBA00032717"/>
    </source>
</evidence>
<keyword evidence="10" id="KW-0560">Oxidoreductase</keyword>
<dbReference type="InterPro" id="IPR035973">
    <property type="entry name" value="Cyt_c_oxidase_su3-like_sf"/>
</dbReference>
<keyword evidence="5" id="KW-0813">Transport</keyword>
<evidence type="ECO:0000256" key="10">
    <source>
        <dbReference type="ARBA" id="ARBA00023002"/>
    </source>
</evidence>
<dbReference type="InterPro" id="IPR014206">
    <property type="entry name" value="Cyt_c_ubiqinol_oxidase_su3"/>
</dbReference>
<evidence type="ECO:0000256" key="6">
    <source>
        <dbReference type="ARBA" id="ARBA00022475"/>
    </source>
</evidence>
<comment type="similarity">
    <text evidence="2 17">Belongs to the cytochrome c oxidase subunit 3 family.</text>
</comment>
<dbReference type="GO" id="GO:0019646">
    <property type="term" value="P:aerobic electron transport chain"/>
    <property type="evidence" value="ECO:0007669"/>
    <property type="project" value="InterPro"/>
</dbReference>
<feature type="transmembrane region" description="Helical" evidence="18">
    <location>
        <begin position="36"/>
        <end position="56"/>
    </location>
</feature>
<evidence type="ECO:0000256" key="2">
    <source>
        <dbReference type="ARBA" id="ARBA00010581"/>
    </source>
</evidence>
<dbReference type="RefSeq" id="WP_094801705.1">
    <property type="nucleotide sequence ID" value="NZ_NEVN01000008.1"/>
</dbReference>
<dbReference type="EMBL" id="NEVP01000010">
    <property type="protein sequence ID" value="OZI47913.1"/>
    <property type="molecule type" value="Genomic_DNA"/>
</dbReference>
<feature type="transmembrane region" description="Helical" evidence="18">
    <location>
        <begin position="145"/>
        <end position="169"/>
    </location>
</feature>
<evidence type="ECO:0000256" key="8">
    <source>
        <dbReference type="ARBA" id="ARBA00022982"/>
    </source>
</evidence>
<keyword evidence="21" id="KW-1185">Reference proteome</keyword>
<name>A0A261TH12_9BORD</name>
<evidence type="ECO:0000256" key="4">
    <source>
        <dbReference type="ARBA" id="ARBA00014687"/>
    </source>
</evidence>
<dbReference type="AlphaFoldDB" id="A0A261TH12"/>
<keyword evidence="9 18" id="KW-1133">Transmembrane helix</keyword>
<comment type="function">
    <text evidence="12">Cytochrome bo(3) ubiquinol terminal oxidase is the component of the aerobic respiratory chain of E.coli that predominates when cells are grown at high aeration. Has proton pump activity across the membrane in addition to electron transfer, pumping 2 protons/electron.</text>
</comment>
<keyword evidence="7 17" id="KW-0812">Transmembrane</keyword>
<dbReference type="PROSITE" id="PS50253">
    <property type="entry name" value="COX3"/>
    <property type="match status" value="1"/>
</dbReference>
<organism evidence="20 21">
    <name type="scientific">Bordetella genomosp. 5</name>
    <dbReference type="NCBI Taxonomy" id="1395608"/>
    <lineage>
        <taxon>Bacteria</taxon>
        <taxon>Pseudomonadati</taxon>
        <taxon>Pseudomonadota</taxon>
        <taxon>Betaproteobacteria</taxon>
        <taxon>Burkholderiales</taxon>
        <taxon>Alcaligenaceae</taxon>
        <taxon>Bordetella</taxon>
    </lineage>
</organism>
<feature type="transmembrane region" description="Helical" evidence="18">
    <location>
        <begin position="76"/>
        <end position="95"/>
    </location>
</feature>
<comment type="caution">
    <text evidence="20">The sequence shown here is derived from an EMBL/GenBank/DDBJ whole genome shotgun (WGS) entry which is preliminary data.</text>
</comment>
<dbReference type="PANTHER" id="PTHR11403:SF2">
    <property type="entry name" value="CYTOCHROME BO(3) UBIQUINOL OXIDASE SUBUNIT 3"/>
    <property type="match status" value="1"/>
</dbReference>
<dbReference type="OrthoDB" id="9810850at2"/>
<evidence type="ECO:0000256" key="17">
    <source>
        <dbReference type="RuleBase" id="RU003376"/>
    </source>
</evidence>
<dbReference type="InterPro" id="IPR024791">
    <property type="entry name" value="Cyt_c/ubiquinol_Oxase_su3"/>
</dbReference>
<evidence type="ECO:0000259" key="19">
    <source>
        <dbReference type="PROSITE" id="PS50253"/>
    </source>
</evidence>
<evidence type="ECO:0000256" key="12">
    <source>
        <dbReference type="ARBA" id="ARBA00025694"/>
    </source>
</evidence>
<keyword evidence="8" id="KW-0249">Electron transport</keyword>
<dbReference type="Proteomes" id="UP000216913">
    <property type="component" value="Unassembled WGS sequence"/>
</dbReference>
<evidence type="ECO:0000256" key="15">
    <source>
        <dbReference type="ARBA" id="ARBA00032189"/>
    </source>
</evidence>
<sequence length="212" mass="23728">MSDTAAHLTPSGAPADRPLFYIPEEHHPKNGTLLGFWVYLMSDCLIFACLFATYGVLGRNYAAGPSGADLFELELVALNTALLLLSSITYGFAMLEMRRRRIGATQGWLAVTGLFGLAFLCVEIYEFHHLIQLGAGPQRSAFLSSFFALVGTHGLHVTFGIIWLVVLMLQVQRHGLILENRRRLMCLSMFWHFLDLIWVGVFTFVYLMGVLP</sequence>
<proteinExistence type="inferred from homology"/>
<protein>
    <recommendedName>
        <fullName evidence="4">Cytochrome bo(3) ubiquinol oxidase subunit 3</fullName>
    </recommendedName>
    <alternativeName>
        <fullName evidence="15">Cytochrome o ubiquinol oxidase subunit 3</fullName>
    </alternativeName>
    <alternativeName>
        <fullName evidence="13">Oxidase bo(3) subunit 3</fullName>
    </alternativeName>
    <alternativeName>
        <fullName evidence="16">Ubiquinol oxidase polypeptide III</fullName>
    </alternativeName>
    <alternativeName>
        <fullName evidence="14">Ubiquinol oxidase subunit 3</fullName>
    </alternativeName>
</protein>
<dbReference type="PANTHER" id="PTHR11403">
    <property type="entry name" value="CYTOCHROME C OXIDASE SUBUNIT III"/>
    <property type="match status" value="1"/>
</dbReference>
<comment type="subunit">
    <text evidence="3">Heterooctamer of two A chains, two B chains, two C chains and two D chains.</text>
</comment>
<dbReference type="InterPro" id="IPR013833">
    <property type="entry name" value="Cyt_c_oxidase_su3_a-hlx"/>
</dbReference>
<dbReference type="GO" id="GO:0005886">
    <property type="term" value="C:plasma membrane"/>
    <property type="evidence" value="ECO:0007669"/>
    <property type="project" value="UniProtKB-SubCell"/>
</dbReference>
<evidence type="ECO:0000313" key="21">
    <source>
        <dbReference type="Proteomes" id="UP000216913"/>
    </source>
</evidence>
<dbReference type="Pfam" id="PF00510">
    <property type="entry name" value="COX3"/>
    <property type="match status" value="1"/>
</dbReference>
<dbReference type="GO" id="GO:0009486">
    <property type="term" value="F:cytochrome bo3 ubiquinol oxidase activity"/>
    <property type="evidence" value="ECO:0007669"/>
    <property type="project" value="InterPro"/>
</dbReference>
<feature type="transmembrane region" description="Helical" evidence="18">
    <location>
        <begin position="107"/>
        <end position="125"/>
    </location>
</feature>
<dbReference type="CDD" id="cd02863">
    <property type="entry name" value="Ubiquinol_oxidase_III"/>
    <property type="match status" value="1"/>
</dbReference>
<accession>A0A261TH12</accession>
<evidence type="ECO:0000256" key="3">
    <source>
        <dbReference type="ARBA" id="ARBA00011700"/>
    </source>
</evidence>
<dbReference type="FunFam" id="1.20.120.80:FF:000001">
    <property type="entry name" value="Cytochrome (Ubi)quinol oxidase subunit III"/>
    <property type="match status" value="1"/>
</dbReference>
<dbReference type="SUPFAM" id="SSF81452">
    <property type="entry name" value="Cytochrome c oxidase subunit III-like"/>
    <property type="match status" value="1"/>
</dbReference>
<evidence type="ECO:0000313" key="20">
    <source>
        <dbReference type="EMBL" id="OZI47913.1"/>
    </source>
</evidence>
<dbReference type="InterPro" id="IPR033946">
    <property type="entry name" value="Ubiquinol_oxase_su3_dom"/>
</dbReference>
<evidence type="ECO:0000256" key="7">
    <source>
        <dbReference type="ARBA" id="ARBA00022692"/>
    </source>
</evidence>
<feature type="transmembrane region" description="Helical" evidence="18">
    <location>
        <begin position="190"/>
        <end position="211"/>
    </location>
</feature>
<feature type="domain" description="Heme-copper oxidase subunit III family profile" evidence="19">
    <location>
        <begin position="29"/>
        <end position="210"/>
    </location>
</feature>
<evidence type="ECO:0000256" key="13">
    <source>
        <dbReference type="ARBA" id="ARBA00030072"/>
    </source>
</evidence>
<evidence type="ECO:0000256" key="9">
    <source>
        <dbReference type="ARBA" id="ARBA00022989"/>
    </source>
</evidence>
<comment type="subcellular location">
    <subcellularLocation>
        <location evidence="1 17">Cell membrane</location>
        <topology evidence="1 17">Multi-pass membrane protein</topology>
    </subcellularLocation>
</comment>
<evidence type="ECO:0000256" key="11">
    <source>
        <dbReference type="ARBA" id="ARBA00023136"/>
    </source>
</evidence>
<evidence type="ECO:0000256" key="1">
    <source>
        <dbReference type="ARBA" id="ARBA00004651"/>
    </source>
</evidence>
<dbReference type="GO" id="GO:0004129">
    <property type="term" value="F:cytochrome-c oxidase activity"/>
    <property type="evidence" value="ECO:0007669"/>
    <property type="project" value="InterPro"/>
</dbReference>
<evidence type="ECO:0000256" key="18">
    <source>
        <dbReference type="SAM" id="Phobius"/>
    </source>
</evidence>
<gene>
    <name evidence="20" type="ORF">CAL25_16090</name>
</gene>
<reference evidence="20 21" key="1">
    <citation type="submission" date="2017-05" db="EMBL/GenBank/DDBJ databases">
        <title>Complete and WGS of Bordetella genogroups.</title>
        <authorList>
            <person name="Spilker T."/>
            <person name="LiPuma J."/>
        </authorList>
    </citation>
    <scope>NUCLEOTIDE SEQUENCE [LARGE SCALE GENOMIC DNA]</scope>
    <source>
        <strain evidence="20 21">AU10456</strain>
    </source>
</reference>
<dbReference type="Gene3D" id="1.20.120.80">
    <property type="entry name" value="Cytochrome c oxidase, subunit III, four-helix bundle"/>
    <property type="match status" value="1"/>
</dbReference>
<evidence type="ECO:0000256" key="5">
    <source>
        <dbReference type="ARBA" id="ARBA00022448"/>
    </source>
</evidence>
<dbReference type="InterPro" id="IPR000298">
    <property type="entry name" value="Cyt_c_oxidase-like_su3"/>
</dbReference>